<feature type="compositionally biased region" description="Acidic residues" evidence="2">
    <location>
        <begin position="832"/>
        <end position="872"/>
    </location>
</feature>
<evidence type="ECO:0000313" key="5">
    <source>
        <dbReference type="EMBL" id="KAI7841479.1"/>
    </source>
</evidence>
<feature type="region of interest" description="Disordered" evidence="2">
    <location>
        <begin position="655"/>
        <end position="677"/>
    </location>
</feature>
<feature type="compositionally biased region" description="Low complexity" evidence="2">
    <location>
        <begin position="961"/>
        <end position="970"/>
    </location>
</feature>
<protein>
    <recommendedName>
        <fullName evidence="4">CCAAT-binding factor domain-containing protein</fullName>
    </recommendedName>
</protein>
<comment type="caution">
    <text evidence="5">The sequence shown here is derived from an EMBL/GenBank/DDBJ whole genome shotgun (WGS) entry which is preliminary data.</text>
</comment>
<dbReference type="InterPro" id="IPR016024">
    <property type="entry name" value="ARM-type_fold"/>
</dbReference>
<keyword evidence="3" id="KW-1133">Transmembrane helix</keyword>
<feature type="compositionally biased region" description="Acidic residues" evidence="2">
    <location>
        <begin position="662"/>
        <end position="677"/>
    </location>
</feature>
<evidence type="ECO:0000256" key="1">
    <source>
        <dbReference type="ARBA" id="ARBA00007797"/>
    </source>
</evidence>
<accession>A0AAD5DS89</accession>
<feature type="compositionally biased region" description="Gly residues" evidence="2">
    <location>
        <begin position="805"/>
        <end position="816"/>
    </location>
</feature>
<dbReference type="PANTHER" id="PTHR12048">
    <property type="entry name" value="CCAAT-BINDING FACTOR-RELATED"/>
    <property type="match status" value="1"/>
</dbReference>
<dbReference type="Pfam" id="PF03914">
    <property type="entry name" value="CBF"/>
    <property type="match status" value="1"/>
</dbReference>
<dbReference type="Pfam" id="PF20181">
    <property type="entry name" value="DUF6544"/>
    <property type="match status" value="1"/>
</dbReference>
<evidence type="ECO:0000256" key="2">
    <source>
        <dbReference type="SAM" id="MobiDB-lite"/>
    </source>
</evidence>
<comment type="similarity">
    <text evidence="1">Belongs to the CBF/MAK21 family.</text>
</comment>
<evidence type="ECO:0000259" key="4">
    <source>
        <dbReference type="Pfam" id="PF03914"/>
    </source>
</evidence>
<dbReference type="AlphaFoldDB" id="A0AAD5DS89"/>
<feature type="compositionally biased region" description="Acidic residues" evidence="2">
    <location>
        <begin position="464"/>
        <end position="478"/>
    </location>
</feature>
<feature type="compositionally biased region" description="Pro residues" evidence="2">
    <location>
        <begin position="890"/>
        <end position="905"/>
    </location>
</feature>
<reference evidence="5" key="1">
    <citation type="submission" date="2020-11" db="EMBL/GenBank/DDBJ databases">
        <title>Chlorella ohadii genome sequencing and assembly.</title>
        <authorList>
            <person name="Murik O."/>
            <person name="Treves H."/>
            <person name="Kedem I."/>
            <person name="Shotland Y."/>
            <person name="Kaplan A."/>
        </authorList>
    </citation>
    <scope>NUCLEOTIDE SEQUENCE</scope>
    <source>
        <strain evidence="5">1</strain>
    </source>
</reference>
<feature type="transmembrane region" description="Helical" evidence="3">
    <location>
        <begin position="922"/>
        <end position="945"/>
    </location>
</feature>
<dbReference type="InterPro" id="IPR046674">
    <property type="entry name" value="DUF6544"/>
</dbReference>
<organism evidence="5 6">
    <name type="scientific">Chlorella ohadii</name>
    <dbReference type="NCBI Taxonomy" id="2649997"/>
    <lineage>
        <taxon>Eukaryota</taxon>
        <taxon>Viridiplantae</taxon>
        <taxon>Chlorophyta</taxon>
        <taxon>core chlorophytes</taxon>
        <taxon>Trebouxiophyceae</taxon>
        <taxon>Chlorellales</taxon>
        <taxon>Chlorellaceae</taxon>
        <taxon>Chlorella clade</taxon>
        <taxon>Chlorella</taxon>
    </lineage>
</organism>
<feature type="compositionally biased region" description="Acidic residues" evidence="2">
    <location>
        <begin position="737"/>
        <end position="746"/>
    </location>
</feature>
<feature type="region of interest" description="Disordered" evidence="2">
    <location>
        <begin position="724"/>
        <end position="911"/>
    </location>
</feature>
<keyword evidence="3" id="KW-0472">Membrane</keyword>
<keyword evidence="3" id="KW-0812">Transmembrane</keyword>
<feature type="region of interest" description="Disordered" evidence="2">
    <location>
        <begin position="455"/>
        <end position="479"/>
    </location>
</feature>
<feature type="domain" description="CCAAT-binding factor" evidence="4">
    <location>
        <begin position="358"/>
        <end position="554"/>
    </location>
</feature>
<dbReference type="SUPFAM" id="SSF48371">
    <property type="entry name" value="ARM repeat"/>
    <property type="match status" value="1"/>
</dbReference>
<dbReference type="InterPro" id="IPR005612">
    <property type="entry name" value="CCAAT-binding_factor"/>
</dbReference>
<dbReference type="GO" id="GO:0005634">
    <property type="term" value="C:nucleus"/>
    <property type="evidence" value="ECO:0007669"/>
    <property type="project" value="UniProtKB-ARBA"/>
</dbReference>
<dbReference type="EMBL" id="JADXDR010000063">
    <property type="protein sequence ID" value="KAI7841479.1"/>
    <property type="molecule type" value="Genomic_DNA"/>
</dbReference>
<keyword evidence="6" id="KW-1185">Reference proteome</keyword>
<evidence type="ECO:0000313" key="6">
    <source>
        <dbReference type="Proteomes" id="UP001205105"/>
    </source>
</evidence>
<dbReference type="PANTHER" id="PTHR12048:SF0">
    <property type="entry name" value="CCAAT_ENHANCER-BINDING PROTEIN ZETA"/>
    <property type="match status" value="1"/>
</dbReference>
<name>A0AAD5DS89_9CHLO</name>
<feature type="compositionally biased region" description="Pro residues" evidence="2">
    <location>
        <begin position="975"/>
        <end position="986"/>
    </location>
</feature>
<dbReference type="InterPro" id="IPR040155">
    <property type="entry name" value="CEBPZ/Mak21-like"/>
</dbReference>
<evidence type="ECO:0000256" key="3">
    <source>
        <dbReference type="SAM" id="Phobius"/>
    </source>
</evidence>
<proteinExistence type="inferred from homology"/>
<sequence length="1264" mass="134758">MGRRSSADAKWLQQVRRSGTTADRVAAMSVLLQDGAVANLPSLDGLLAMVSKKGGARAVVGSAMDALKELFTTVLLPNRKLRFFEQQPLDKVEAGREGERRLLYWLVEDGVKKRYATYVDALEACSRDNLEYVKDRAVKALFELLSAKPEQEARLLSALVNKLGDPDRKLASKSHWKHSTKAVSCIPPAIPYFLKLYLLTHRPGLQERARYYAVVYLNQMVLNHKQQAQAAAGGSLARRLIDVYFTVFKMVLDGKIGTAAQLAKAQADKAAEAAAKRKKGEAAKARAAEEARQKAAAAAAATGQQGSGEMDSRMLSALITGVRRAFPYVPADEVEPLIEAHADALFRLVHARSFGVATQALLLLFQLMSSRSTVSDRFYRALYAVLGSPELYRSTKSPMFLSLLFKAIKADVSAKRTAAFAKRMLQVAQESPAHFACGCLLLTSELLKERGGQLKRLAGSGSSSEEEEEEGSDSEGEQDLMPGLRQQQAAAAAAAAQRAAKQAAEAADAQRWPASKEAYDLHKREPQFSNADRSCLWELTSLAAHVHPSVAAMARTLLAGQNVLYDGDPLRDLTLGAFLEKFVQKKAKAGAKGDSAMQPLAARPDASAGPQQWAALAGAQADALAALAEKDVRPDDMFFHKYYSLQAVQDKAKAKKKKKGEGEDELLSDAESEDSDAADDFLVGEEEGGDDGIGADPGKLLGLCTAEYRSGMDYDYADLAAAMDSGDDSDAAGASDSELDASEDEEAGGRFGSKFAAAAGENSGSEDEAAGGGSSSDWDSDGDAEEPAGATFSDMSDSEDEECGPGSGPGGRGGPGSDSELSGSDGGSGSEGEGDDSSDDGFEAELAAEDFSEDEDEDGSGSSGSEEDDAAADAEQPTSDVPVRVHQVPAPAPAPHSRHPPPPLPTAAATAPSCRSGGEMLLGVYIGLGAFLACLLPGCMCFFNARRYAAERDARVRDLEAQAARAAAAAERGDAPPPPPPRPAPTSQPRLSRDSLRAPLLDTISEDASDAGAQQPVQAWDELPACVKTFLSKAVRDGRRFKMFTLLQTGRMKLDPKGGWKHTNAVQRACALEPAFVWTATASLAPLVTVKGCDSLVNGSGYCSWQLWGSVAAAAGGGPEVEQSLRVRWLAEAPCFPPALQPSLFLRWEEVKGEPQQAQAVLSWGGPPVRATFTFDRWGRVARCSSHDFLRRLPDGSFEQGEWQVAYSGHMLFGLSPQGPVMQEEIATHAGVFVPTNVEAAWVMPDSSRWVYAQMTVSKVTASI</sequence>
<feature type="region of interest" description="Disordered" evidence="2">
    <location>
        <begin position="961"/>
        <end position="994"/>
    </location>
</feature>
<gene>
    <name evidence="5" type="ORF">COHA_004873</name>
</gene>
<dbReference type="Proteomes" id="UP001205105">
    <property type="component" value="Unassembled WGS sequence"/>
</dbReference>